<dbReference type="Proteomes" id="UP000631114">
    <property type="component" value="Unassembled WGS sequence"/>
</dbReference>
<name>A0A835M255_9MAGN</name>
<reference evidence="3 4" key="1">
    <citation type="submission" date="2020-10" db="EMBL/GenBank/DDBJ databases">
        <title>The Coptis chinensis genome and diversification of protoberbering-type alkaloids.</title>
        <authorList>
            <person name="Wang B."/>
            <person name="Shu S."/>
            <person name="Song C."/>
            <person name="Liu Y."/>
        </authorList>
    </citation>
    <scope>NUCLEOTIDE SEQUENCE [LARGE SCALE GENOMIC DNA]</scope>
    <source>
        <strain evidence="3">HL-2020</strain>
        <tissue evidence="3">Leaf</tissue>
    </source>
</reference>
<feature type="transmembrane region" description="Helical" evidence="2">
    <location>
        <begin position="80"/>
        <end position="101"/>
    </location>
</feature>
<feature type="region of interest" description="Disordered" evidence="1">
    <location>
        <begin position="412"/>
        <end position="433"/>
    </location>
</feature>
<dbReference type="OrthoDB" id="435275at2759"/>
<accession>A0A835M255</accession>
<keyword evidence="2" id="KW-0812">Transmembrane</keyword>
<feature type="compositionally biased region" description="Basic residues" evidence="1">
    <location>
        <begin position="418"/>
        <end position="431"/>
    </location>
</feature>
<gene>
    <name evidence="3" type="ORF">IFM89_009453</name>
</gene>
<dbReference type="EMBL" id="JADFTS010000003">
    <property type="protein sequence ID" value="KAF9613627.1"/>
    <property type="molecule type" value="Genomic_DNA"/>
</dbReference>
<evidence type="ECO:0000256" key="2">
    <source>
        <dbReference type="SAM" id="Phobius"/>
    </source>
</evidence>
<keyword evidence="2" id="KW-0472">Membrane</keyword>
<keyword evidence="2" id="KW-1133">Transmembrane helix</keyword>
<protein>
    <submittedName>
        <fullName evidence="3">Uncharacterized protein</fullName>
    </submittedName>
</protein>
<organism evidence="3 4">
    <name type="scientific">Coptis chinensis</name>
    <dbReference type="NCBI Taxonomy" id="261450"/>
    <lineage>
        <taxon>Eukaryota</taxon>
        <taxon>Viridiplantae</taxon>
        <taxon>Streptophyta</taxon>
        <taxon>Embryophyta</taxon>
        <taxon>Tracheophyta</taxon>
        <taxon>Spermatophyta</taxon>
        <taxon>Magnoliopsida</taxon>
        <taxon>Ranunculales</taxon>
        <taxon>Ranunculaceae</taxon>
        <taxon>Coptidoideae</taxon>
        <taxon>Coptis</taxon>
    </lineage>
</organism>
<comment type="caution">
    <text evidence="3">The sequence shown here is derived from an EMBL/GenBank/DDBJ whole genome shotgun (WGS) entry which is preliminary data.</text>
</comment>
<evidence type="ECO:0000313" key="3">
    <source>
        <dbReference type="EMBL" id="KAF9613627.1"/>
    </source>
</evidence>
<feature type="transmembrane region" description="Helical" evidence="2">
    <location>
        <begin position="187"/>
        <end position="207"/>
    </location>
</feature>
<evidence type="ECO:0000256" key="1">
    <source>
        <dbReference type="SAM" id="MobiDB-lite"/>
    </source>
</evidence>
<dbReference type="AlphaFoldDB" id="A0A835M255"/>
<evidence type="ECO:0000313" key="4">
    <source>
        <dbReference type="Proteomes" id="UP000631114"/>
    </source>
</evidence>
<sequence length="524" mass="58229">MRYCGVLVCECGAVAVGWSVCWVLLLGGVCAECCCWVLLPLLVPAATMDLLPFLIWEVDNLILESQVSDNPSLFLTRKKATSIVGCLMQAVGFVCLVLLAFHQQPDEHGEVLDWQVPVTSIRLEISGFPSFGRRFIFVLYNFVEVSRRRSRQGQGVMYTGISKESSYVDMSLSCSSCNKKPKRILHFLLPFAAAPTFFLSLHLKLFMAKNVASFNFCNPMLLLEDDISLSNEGDLATFQKCLKNELTVVETLLGNQDSGKSVNNDIVELKSHSGHLSGSEQCAENSRPPVAGGHSFLENRGKECFSHLNDIKIQVPAVNHVESSSCDGERQEAHQSTSDSVWSVNDFAIRSPNPTTPRSLWHHNRHSSGSLSFGYRSKIWPDGMEELSPNGFVNGSSKPKNQASCLLPFGSYDFSSKPRSHQRRGPRRPRRIRTDIEKTVPKGSRSPQRCLELLSCYANLLSTARQRVERMRGYQFDGGKSKKQTKIIAPQSNDHAHLKLFVKELDGFCGAALGFIVSEAITNT</sequence>
<keyword evidence="4" id="KW-1185">Reference proteome</keyword>
<proteinExistence type="predicted"/>